<gene>
    <name evidence="3" type="ORF">AMTR_s00009p00251440</name>
</gene>
<dbReference type="SUPFAM" id="SSF52743">
    <property type="entry name" value="Subtilisin-like"/>
    <property type="match status" value="1"/>
</dbReference>
<dbReference type="Pfam" id="PF00082">
    <property type="entry name" value="Peptidase_S8"/>
    <property type="match status" value="1"/>
</dbReference>
<feature type="domain" description="Peptidase S8/S53" evidence="2">
    <location>
        <begin position="18"/>
        <end position="77"/>
    </location>
</feature>
<dbReference type="GO" id="GO:0004252">
    <property type="term" value="F:serine-type endopeptidase activity"/>
    <property type="evidence" value="ECO:0007669"/>
    <property type="project" value="InterPro"/>
</dbReference>
<comment type="caution">
    <text evidence="1">Lacks conserved residue(s) required for the propagation of feature annotation.</text>
</comment>
<dbReference type="Proteomes" id="UP000017836">
    <property type="component" value="Unassembled WGS sequence"/>
</dbReference>
<dbReference type="STRING" id="13333.W1NGY9"/>
<dbReference type="GO" id="GO:0006508">
    <property type="term" value="P:proteolysis"/>
    <property type="evidence" value="ECO:0007669"/>
    <property type="project" value="InterPro"/>
</dbReference>
<dbReference type="AlphaFoldDB" id="W1NGY9"/>
<dbReference type="PROSITE" id="PS51892">
    <property type="entry name" value="SUBTILASE"/>
    <property type="match status" value="1"/>
</dbReference>
<keyword evidence="4" id="KW-1185">Reference proteome</keyword>
<dbReference type="eggNOG" id="KOG1114">
    <property type="taxonomic scope" value="Eukaryota"/>
</dbReference>
<comment type="similarity">
    <text evidence="1">Belongs to the peptidase S8 family.</text>
</comment>
<protein>
    <recommendedName>
        <fullName evidence="2">Peptidase S8/S53 domain-containing protein</fullName>
    </recommendedName>
</protein>
<sequence length="79" mass="8187">MKAIEYGLEVDLFIRALEWSSQAPTADIDLGVCLSAPGGALAPVPTWTQQSRMLMDGTSMASLCACGGVALLISAKKGT</sequence>
<dbReference type="InterPro" id="IPR036852">
    <property type="entry name" value="Peptidase_S8/S53_dom_sf"/>
</dbReference>
<dbReference type="HOGENOM" id="CLU_2609236_0_0_1"/>
<dbReference type="Gene3D" id="3.40.50.200">
    <property type="entry name" value="Peptidase S8/S53 domain"/>
    <property type="match status" value="1"/>
</dbReference>
<dbReference type="InterPro" id="IPR000209">
    <property type="entry name" value="Peptidase_S8/S53_dom"/>
</dbReference>
<evidence type="ECO:0000259" key="2">
    <source>
        <dbReference type="Pfam" id="PF00082"/>
    </source>
</evidence>
<proteinExistence type="inferred from homology"/>
<reference evidence="4" key="1">
    <citation type="journal article" date="2013" name="Science">
        <title>The Amborella genome and the evolution of flowering plants.</title>
        <authorList>
            <consortium name="Amborella Genome Project"/>
        </authorList>
    </citation>
    <scope>NUCLEOTIDE SEQUENCE [LARGE SCALE GENOMIC DNA]</scope>
</reference>
<evidence type="ECO:0000313" key="3">
    <source>
        <dbReference type="EMBL" id="ERM95072.1"/>
    </source>
</evidence>
<organism evidence="3 4">
    <name type="scientific">Amborella trichopoda</name>
    <dbReference type="NCBI Taxonomy" id="13333"/>
    <lineage>
        <taxon>Eukaryota</taxon>
        <taxon>Viridiplantae</taxon>
        <taxon>Streptophyta</taxon>
        <taxon>Embryophyta</taxon>
        <taxon>Tracheophyta</taxon>
        <taxon>Spermatophyta</taxon>
        <taxon>Magnoliopsida</taxon>
        <taxon>Amborellales</taxon>
        <taxon>Amborellaceae</taxon>
        <taxon>Amborella</taxon>
    </lineage>
</organism>
<accession>W1NGY9</accession>
<evidence type="ECO:0000313" key="4">
    <source>
        <dbReference type="Proteomes" id="UP000017836"/>
    </source>
</evidence>
<evidence type="ECO:0000256" key="1">
    <source>
        <dbReference type="PROSITE-ProRule" id="PRU01240"/>
    </source>
</evidence>
<dbReference type="Gramene" id="ERM95072">
    <property type="protein sequence ID" value="ERM95072"/>
    <property type="gene ID" value="AMTR_s00009p00251440"/>
</dbReference>
<name>W1NGY9_AMBTC</name>
<dbReference type="EMBL" id="KI397501">
    <property type="protein sequence ID" value="ERM95072.1"/>
    <property type="molecule type" value="Genomic_DNA"/>
</dbReference>